<sequence length="161" mass="18115">MKSQAKQHPVLDASQAAPFDFDRDATSSWDANVDIEVAGMAFAFWCELEQAEALEIVLNALPELLWQDQALMRGWQSECHPYELQAKNAQMPVIVFARDRLDDGVIHIYEDKQTLIVNLPNSALWEAHGLGWLTSCPQCCGQNIHNLALWRGPFCECTQAS</sequence>
<keyword evidence="2" id="KW-1185">Reference proteome</keyword>
<proteinExistence type="predicted"/>
<name>A0A843BCQ3_9BURK</name>
<dbReference type="EMBL" id="JABBCQ020000037">
    <property type="protein sequence ID" value="MBI1627050.1"/>
    <property type="molecule type" value="Genomic_DNA"/>
</dbReference>
<dbReference type="RefSeq" id="WP_198462392.1">
    <property type="nucleotide sequence ID" value="NZ_JABBCQ020000037.1"/>
</dbReference>
<gene>
    <name evidence="1" type="ORF">HF327_021510</name>
</gene>
<protein>
    <submittedName>
        <fullName evidence="1">Uncharacterized protein</fullName>
    </submittedName>
</protein>
<dbReference type="Proteomes" id="UP000530032">
    <property type="component" value="Unassembled WGS sequence"/>
</dbReference>
<reference evidence="1" key="1">
    <citation type="submission" date="2020-12" db="EMBL/GenBank/DDBJ databases">
        <title>Comamonas sp. nov., isolated from stream water.</title>
        <authorList>
            <person name="Park K.-H."/>
        </authorList>
    </citation>
    <scope>NUCLEOTIDE SEQUENCE</scope>
    <source>
        <strain evidence="1">EJ-4</strain>
    </source>
</reference>
<comment type="caution">
    <text evidence="1">The sequence shown here is derived from an EMBL/GenBank/DDBJ whole genome shotgun (WGS) entry which is preliminary data.</text>
</comment>
<organism evidence="1 2">
    <name type="scientific">Comamonas suwonensis</name>
    <dbReference type="NCBI Taxonomy" id="2606214"/>
    <lineage>
        <taxon>Bacteria</taxon>
        <taxon>Pseudomonadati</taxon>
        <taxon>Pseudomonadota</taxon>
        <taxon>Betaproteobacteria</taxon>
        <taxon>Burkholderiales</taxon>
        <taxon>Comamonadaceae</taxon>
        <taxon>Comamonas</taxon>
    </lineage>
</organism>
<evidence type="ECO:0000313" key="2">
    <source>
        <dbReference type="Proteomes" id="UP000530032"/>
    </source>
</evidence>
<evidence type="ECO:0000313" key="1">
    <source>
        <dbReference type="EMBL" id="MBI1627050.1"/>
    </source>
</evidence>
<dbReference type="AlphaFoldDB" id="A0A843BCQ3"/>
<accession>A0A843BCQ3</accession>